<evidence type="ECO:0000256" key="11">
    <source>
        <dbReference type="ARBA" id="ARBA00023236"/>
    </source>
</evidence>
<evidence type="ECO:0000256" key="5">
    <source>
        <dbReference type="ARBA" id="ARBA00022705"/>
    </source>
</evidence>
<reference evidence="17" key="1">
    <citation type="journal article" date="2019" name="Int. J. Syst. Evol. Microbiol.">
        <title>The Global Catalogue of Microorganisms (GCM) 10K type strain sequencing project: providing services to taxonomists for standard genome sequencing and annotation.</title>
        <authorList>
            <consortium name="The Broad Institute Genomics Platform"/>
            <consortium name="The Broad Institute Genome Sequencing Center for Infectious Disease"/>
            <person name="Wu L."/>
            <person name="Ma J."/>
        </authorList>
    </citation>
    <scope>NUCLEOTIDE SEQUENCE [LARGE SCALE GENOMIC DNA]</scope>
    <source>
        <strain evidence="17">2902at01</strain>
    </source>
</reference>
<evidence type="ECO:0000313" key="17">
    <source>
        <dbReference type="Proteomes" id="UP001595868"/>
    </source>
</evidence>
<keyword evidence="11 13" id="KW-0742">SOS response</keyword>
<dbReference type="Gene3D" id="1.20.1050.90">
    <property type="entry name" value="RecF/RecN/SMC, N-terminal domain"/>
    <property type="match status" value="1"/>
</dbReference>
<dbReference type="HAMAP" id="MF_00365">
    <property type="entry name" value="RecF"/>
    <property type="match status" value="1"/>
</dbReference>
<feature type="domain" description="RecF/RecN/SMC N-terminal" evidence="15">
    <location>
        <begin position="2"/>
        <end position="376"/>
    </location>
</feature>
<accession>A0ABV8KKA6</accession>
<evidence type="ECO:0000256" key="1">
    <source>
        <dbReference type="ARBA" id="ARBA00004496"/>
    </source>
</evidence>
<dbReference type="Gene3D" id="3.40.50.300">
    <property type="entry name" value="P-loop containing nucleotide triphosphate hydrolases"/>
    <property type="match status" value="1"/>
</dbReference>
<gene>
    <name evidence="13" type="primary">recF</name>
    <name evidence="16" type="ORF">ACFOX0_11220</name>
</gene>
<evidence type="ECO:0000256" key="9">
    <source>
        <dbReference type="ARBA" id="ARBA00023125"/>
    </source>
</evidence>
<evidence type="ECO:0000256" key="12">
    <source>
        <dbReference type="ARBA" id="ARBA00025401"/>
    </source>
</evidence>
<dbReference type="PANTHER" id="PTHR32182:SF0">
    <property type="entry name" value="DNA REPLICATION AND REPAIR PROTEIN RECF"/>
    <property type="match status" value="1"/>
</dbReference>
<feature type="binding site" evidence="13">
    <location>
        <begin position="30"/>
        <end position="37"/>
    </location>
    <ligand>
        <name>ATP</name>
        <dbReference type="ChEBI" id="CHEBI:30616"/>
    </ligand>
</feature>
<evidence type="ECO:0000256" key="14">
    <source>
        <dbReference type="SAM" id="MobiDB-lite"/>
    </source>
</evidence>
<keyword evidence="8 13" id="KW-0067">ATP-binding</keyword>
<dbReference type="Pfam" id="PF02463">
    <property type="entry name" value="SMC_N"/>
    <property type="match status" value="1"/>
</dbReference>
<dbReference type="EMBL" id="JBHSBN010000006">
    <property type="protein sequence ID" value="MFC4106503.1"/>
    <property type="molecule type" value="Genomic_DNA"/>
</dbReference>
<dbReference type="InterPro" id="IPR003395">
    <property type="entry name" value="RecF/RecN/SMC_N"/>
</dbReference>
<evidence type="ECO:0000256" key="7">
    <source>
        <dbReference type="ARBA" id="ARBA00022763"/>
    </source>
</evidence>
<evidence type="ECO:0000256" key="4">
    <source>
        <dbReference type="ARBA" id="ARBA00022490"/>
    </source>
</evidence>
<comment type="function">
    <text evidence="12 13">The RecF protein is involved in DNA metabolism; it is required for DNA replication and normal SOS inducibility. RecF binds preferentially to single-stranded, linear DNA. It also seems to bind ATP.</text>
</comment>
<evidence type="ECO:0000256" key="13">
    <source>
        <dbReference type="HAMAP-Rule" id="MF_00365"/>
    </source>
</evidence>
<dbReference type="SUPFAM" id="SSF52540">
    <property type="entry name" value="P-loop containing nucleoside triphosphate hydrolases"/>
    <property type="match status" value="1"/>
</dbReference>
<keyword evidence="9 13" id="KW-0238">DNA-binding</keyword>
<proteinExistence type="inferred from homology"/>
<comment type="similarity">
    <text evidence="2 13">Belongs to the RecF family.</text>
</comment>
<dbReference type="InterPro" id="IPR018078">
    <property type="entry name" value="DNA-binding_RecF_CS"/>
</dbReference>
<protein>
    <recommendedName>
        <fullName evidence="3 13">DNA replication and repair protein RecF</fullName>
    </recommendedName>
</protein>
<dbReference type="InterPro" id="IPR001238">
    <property type="entry name" value="DNA-binding_RecF"/>
</dbReference>
<keyword evidence="10 13" id="KW-0234">DNA repair</keyword>
<keyword evidence="6 13" id="KW-0547">Nucleotide-binding</keyword>
<dbReference type="RefSeq" id="WP_377544485.1">
    <property type="nucleotide sequence ID" value="NZ_JBHSBN010000006.1"/>
</dbReference>
<dbReference type="InterPro" id="IPR027417">
    <property type="entry name" value="P-loop_NTPase"/>
</dbReference>
<dbReference type="InterPro" id="IPR042174">
    <property type="entry name" value="RecF_2"/>
</dbReference>
<keyword evidence="7 13" id="KW-0227">DNA damage</keyword>
<feature type="region of interest" description="Disordered" evidence="14">
    <location>
        <begin position="175"/>
        <end position="200"/>
    </location>
</feature>
<evidence type="ECO:0000256" key="6">
    <source>
        <dbReference type="ARBA" id="ARBA00022741"/>
    </source>
</evidence>
<dbReference type="PROSITE" id="PS00617">
    <property type="entry name" value="RECF_1"/>
    <property type="match status" value="1"/>
</dbReference>
<organism evidence="16 17">
    <name type="scientific">Micromonospora zhanjiangensis</name>
    <dbReference type="NCBI Taxonomy" id="1522057"/>
    <lineage>
        <taxon>Bacteria</taxon>
        <taxon>Bacillati</taxon>
        <taxon>Actinomycetota</taxon>
        <taxon>Actinomycetes</taxon>
        <taxon>Micromonosporales</taxon>
        <taxon>Micromonosporaceae</taxon>
        <taxon>Micromonospora</taxon>
    </lineage>
</organism>
<dbReference type="Proteomes" id="UP001595868">
    <property type="component" value="Unassembled WGS sequence"/>
</dbReference>
<keyword evidence="4 13" id="KW-0963">Cytoplasm</keyword>
<evidence type="ECO:0000259" key="15">
    <source>
        <dbReference type="Pfam" id="PF02463"/>
    </source>
</evidence>
<sequence length="398" mass="42587">MYVRSLQLVDFRSYERVQIDLEPGGNVFVGPNGMGKTNLLEALGYVATLGSHRVATDVPLVRAGAPAGVIRCAVVHEGRELLVELEIVPGRANRARLGRSAVRRPRDVLGALRLVLFAPEDLELVRGDPAERRRYLDDLLVARMPRFAGVRADYERVVKQRNALLRTAYLARRAGGGRRTRPVPAEPPDEDGNQPAGDAGSALSTLAVWDTHLARHGAELLAGRLELVAALAPHVAKAYDAVAAGHGAAGIAYRPSIELPDGPPDRDGLAAALTRALGEARSAEIERGVTLVGPHRDELTLTLGALPARGYASHGESWSYALALRLAAYDLLRADGIEPVLALDDVFAELDAGRRQRLAELVGGASQVLITCAVPDDVPDALRGVRYQVSEGTVRRAG</sequence>
<evidence type="ECO:0000256" key="3">
    <source>
        <dbReference type="ARBA" id="ARBA00020170"/>
    </source>
</evidence>
<dbReference type="PANTHER" id="PTHR32182">
    <property type="entry name" value="DNA REPLICATION AND REPAIR PROTEIN RECF"/>
    <property type="match status" value="1"/>
</dbReference>
<keyword evidence="17" id="KW-1185">Reference proteome</keyword>
<comment type="caution">
    <text evidence="16">The sequence shown here is derived from an EMBL/GenBank/DDBJ whole genome shotgun (WGS) entry which is preliminary data.</text>
</comment>
<evidence type="ECO:0000313" key="16">
    <source>
        <dbReference type="EMBL" id="MFC4106503.1"/>
    </source>
</evidence>
<keyword evidence="5 13" id="KW-0235">DNA replication</keyword>
<name>A0ABV8KKA6_9ACTN</name>
<evidence type="ECO:0000256" key="10">
    <source>
        <dbReference type="ARBA" id="ARBA00023204"/>
    </source>
</evidence>
<evidence type="ECO:0000256" key="2">
    <source>
        <dbReference type="ARBA" id="ARBA00008016"/>
    </source>
</evidence>
<dbReference type="PROSITE" id="PS00618">
    <property type="entry name" value="RECF_2"/>
    <property type="match status" value="1"/>
</dbReference>
<evidence type="ECO:0000256" key="8">
    <source>
        <dbReference type="ARBA" id="ARBA00022840"/>
    </source>
</evidence>
<comment type="subcellular location">
    <subcellularLocation>
        <location evidence="1 13">Cytoplasm</location>
    </subcellularLocation>
</comment>